<dbReference type="GO" id="GO:0016491">
    <property type="term" value="F:oxidoreductase activity"/>
    <property type="evidence" value="ECO:0007669"/>
    <property type="project" value="UniProtKB-KW"/>
</dbReference>
<sequence>MVSLQPGSTKVAMLPYILIVVLAQGVLGRTTSQPHENLPRSFATVNDHHTAGVFESLHTRVNSIPDPNNVPNTGKVRLYEFTVSRGTVAPDGVERSAILVNGQFPRPTLEGDWGDTFEITVHNNITSPKERTAIHWHSFTHKGRPWYDGVPAVNFCPIAPGETFVYRFQADMYGSSWWHGHYSAQVVDGFFGAMVINGPFSAPYDIDLGPVILTANHHKSYEENLREQFEVPFKTIFADSNLINGKMFFDCSQVEEGRSCKEDAPISTFDFQPNKTHLLRLINTFGEGTEVFSIDEHNFTVIAHDFVPVEPYATEYVVLGPGQRTDILVKGTGSPKKSYFARSIIPPCDPIHQAEAVAAVYYPGADKTKKPSTETKLSVDVDTCRNDILSKTVPAFAMKPPAEPAVTQELKVEIKLNETGHLQVYMNDVSFRANYNFPILPLVHAGNTSYPDDPQWNVYNFGSNSSIRIVIINTSELPHPIHMHGHNFWVLAEGRGIWDGKIVNPENPARRDTHIMLPAQGDNPAYFVMEFEADNPGVWSLHCHIAWHSAAGMYLNIIERPDEIQKFEMPHEIVDGCRAWWNYTDHEVVNQIDSGL</sequence>
<protein>
    <submittedName>
        <fullName evidence="9">Laccase-like multicopper oxidase</fullName>
    </submittedName>
</protein>
<evidence type="ECO:0000256" key="2">
    <source>
        <dbReference type="ARBA" id="ARBA00022723"/>
    </source>
</evidence>
<dbReference type="OrthoDB" id="2121828at2759"/>
<proteinExistence type="inferred from homology"/>
<evidence type="ECO:0000313" key="10">
    <source>
        <dbReference type="Proteomes" id="UP000244855"/>
    </source>
</evidence>
<dbReference type="InterPro" id="IPR002355">
    <property type="entry name" value="Cu_oxidase_Cu_BS"/>
</dbReference>
<feature type="domain" description="Plastocyanin-like" evidence="7">
    <location>
        <begin position="448"/>
        <end position="562"/>
    </location>
</feature>
<feature type="chain" id="PRO_5015859045" evidence="5">
    <location>
        <begin position="29"/>
        <end position="596"/>
    </location>
</feature>
<dbReference type="PANTHER" id="PTHR11709:SF145">
    <property type="entry name" value="LCC1"/>
    <property type="match status" value="1"/>
</dbReference>
<accession>A0A2V1DFU7</accession>
<evidence type="ECO:0000259" key="8">
    <source>
        <dbReference type="Pfam" id="PF07732"/>
    </source>
</evidence>
<evidence type="ECO:0000256" key="1">
    <source>
        <dbReference type="ARBA" id="ARBA00010609"/>
    </source>
</evidence>
<dbReference type="STRING" id="97972.A0A2V1DFU7"/>
<dbReference type="CDD" id="cd13901">
    <property type="entry name" value="CuRO_3_MaLCC_like"/>
    <property type="match status" value="1"/>
</dbReference>
<comment type="similarity">
    <text evidence="1">Belongs to the multicopper oxidase family.</text>
</comment>
<keyword evidence="10" id="KW-1185">Reference proteome</keyword>
<organism evidence="9 10">
    <name type="scientific">Periconia macrospinosa</name>
    <dbReference type="NCBI Taxonomy" id="97972"/>
    <lineage>
        <taxon>Eukaryota</taxon>
        <taxon>Fungi</taxon>
        <taxon>Dikarya</taxon>
        <taxon>Ascomycota</taxon>
        <taxon>Pezizomycotina</taxon>
        <taxon>Dothideomycetes</taxon>
        <taxon>Pleosporomycetidae</taxon>
        <taxon>Pleosporales</taxon>
        <taxon>Massarineae</taxon>
        <taxon>Periconiaceae</taxon>
        <taxon>Periconia</taxon>
    </lineage>
</organism>
<evidence type="ECO:0000256" key="4">
    <source>
        <dbReference type="ARBA" id="ARBA00023008"/>
    </source>
</evidence>
<dbReference type="Proteomes" id="UP000244855">
    <property type="component" value="Unassembled WGS sequence"/>
</dbReference>
<keyword evidence="2" id="KW-0479">Metal-binding</keyword>
<dbReference type="PROSITE" id="PS00080">
    <property type="entry name" value="MULTICOPPER_OXIDASE2"/>
    <property type="match status" value="1"/>
</dbReference>
<dbReference type="EMBL" id="KZ805464">
    <property type="protein sequence ID" value="PVH96463.1"/>
    <property type="molecule type" value="Genomic_DNA"/>
</dbReference>
<dbReference type="PANTHER" id="PTHR11709">
    <property type="entry name" value="MULTI-COPPER OXIDASE"/>
    <property type="match status" value="1"/>
</dbReference>
<dbReference type="Gene3D" id="2.60.40.420">
    <property type="entry name" value="Cupredoxins - blue copper proteins"/>
    <property type="match status" value="3"/>
</dbReference>
<keyword evidence="5" id="KW-0732">Signal</keyword>
<evidence type="ECO:0000256" key="3">
    <source>
        <dbReference type="ARBA" id="ARBA00023002"/>
    </source>
</evidence>
<feature type="domain" description="Plastocyanin-like" evidence="6">
    <location>
        <begin position="218"/>
        <end position="343"/>
    </location>
</feature>
<gene>
    <name evidence="9" type="ORF">DM02DRAFT_644769</name>
</gene>
<evidence type="ECO:0000313" key="9">
    <source>
        <dbReference type="EMBL" id="PVH96463.1"/>
    </source>
</evidence>
<dbReference type="SUPFAM" id="SSF49503">
    <property type="entry name" value="Cupredoxins"/>
    <property type="match status" value="3"/>
</dbReference>
<feature type="domain" description="Plastocyanin-like" evidence="8">
    <location>
        <begin position="83"/>
        <end position="198"/>
    </location>
</feature>
<feature type="signal peptide" evidence="5">
    <location>
        <begin position="1"/>
        <end position="28"/>
    </location>
</feature>
<dbReference type="AlphaFoldDB" id="A0A2V1DFU7"/>
<reference evidence="9 10" key="1">
    <citation type="journal article" date="2018" name="Sci. Rep.">
        <title>Comparative genomics provides insights into the lifestyle and reveals functional heterogeneity of dark septate endophytic fungi.</title>
        <authorList>
            <person name="Knapp D.G."/>
            <person name="Nemeth J.B."/>
            <person name="Barry K."/>
            <person name="Hainaut M."/>
            <person name="Henrissat B."/>
            <person name="Johnson J."/>
            <person name="Kuo A."/>
            <person name="Lim J.H.P."/>
            <person name="Lipzen A."/>
            <person name="Nolan M."/>
            <person name="Ohm R.A."/>
            <person name="Tamas L."/>
            <person name="Grigoriev I.V."/>
            <person name="Spatafora J.W."/>
            <person name="Nagy L.G."/>
            <person name="Kovacs G.M."/>
        </authorList>
    </citation>
    <scope>NUCLEOTIDE SEQUENCE [LARGE SCALE GENOMIC DNA]</scope>
    <source>
        <strain evidence="9 10">DSE2036</strain>
    </source>
</reference>
<keyword evidence="4" id="KW-0186">Copper</keyword>
<dbReference type="InterPro" id="IPR001117">
    <property type="entry name" value="Cu-oxidase_2nd"/>
</dbReference>
<name>A0A2V1DFU7_9PLEO</name>
<dbReference type="InterPro" id="IPR008972">
    <property type="entry name" value="Cupredoxin"/>
</dbReference>
<evidence type="ECO:0000259" key="6">
    <source>
        <dbReference type="Pfam" id="PF00394"/>
    </source>
</evidence>
<evidence type="ECO:0000256" key="5">
    <source>
        <dbReference type="SAM" id="SignalP"/>
    </source>
</evidence>
<dbReference type="Pfam" id="PF00394">
    <property type="entry name" value="Cu-oxidase"/>
    <property type="match status" value="1"/>
</dbReference>
<dbReference type="GO" id="GO:0005507">
    <property type="term" value="F:copper ion binding"/>
    <property type="evidence" value="ECO:0007669"/>
    <property type="project" value="InterPro"/>
</dbReference>
<keyword evidence="3" id="KW-0560">Oxidoreductase</keyword>
<dbReference type="InterPro" id="IPR011706">
    <property type="entry name" value="Cu-oxidase_C"/>
</dbReference>
<evidence type="ECO:0000259" key="7">
    <source>
        <dbReference type="Pfam" id="PF07731"/>
    </source>
</evidence>
<dbReference type="Pfam" id="PF07731">
    <property type="entry name" value="Cu-oxidase_2"/>
    <property type="match status" value="1"/>
</dbReference>
<dbReference type="Pfam" id="PF07732">
    <property type="entry name" value="Cu-oxidase_3"/>
    <property type="match status" value="1"/>
</dbReference>
<dbReference type="InterPro" id="IPR011707">
    <property type="entry name" value="Cu-oxidase-like_N"/>
</dbReference>
<dbReference type="InterPro" id="IPR045087">
    <property type="entry name" value="Cu-oxidase_fam"/>
</dbReference>